<comment type="caution">
    <text evidence="1">The sequence shown here is derived from an EMBL/GenBank/DDBJ whole genome shotgun (WGS) entry which is preliminary data.</text>
</comment>
<accession>A0ABW8YQF2</accession>
<reference evidence="1 2" key="1">
    <citation type="submission" date="2024-06" db="EMBL/GenBank/DDBJ databases">
        <authorList>
            <person name="Kaempfer P."/>
            <person name="Viver T."/>
        </authorList>
    </citation>
    <scope>NUCLEOTIDE SEQUENCE [LARGE SCALE GENOMIC DNA]</scope>
    <source>
        <strain evidence="1 2">ST-64</strain>
    </source>
</reference>
<organism evidence="1 2">
    <name type="scientific">Sphingomonas plantiphila</name>
    <dbReference type="NCBI Taxonomy" id="3163295"/>
    <lineage>
        <taxon>Bacteria</taxon>
        <taxon>Pseudomonadati</taxon>
        <taxon>Pseudomonadota</taxon>
        <taxon>Alphaproteobacteria</taxon>
        <taxon>Sphingomonadales</taxon>
        <taxon>Sphingomonadaceae</taxon>
        <taxon>Sphingomonas</taxon>
    </lineage>
</organism>
<gene>
    <name evidence="1" type="ORF">ABS767_11995</name>
</gene>
<dbReference type="Gene3D" id="3.40.109.10">
    <property type="entry name" value="NADH Oxidase"/>
    <property type="match status" value="1"/>
</dbReference>
<dbReference type="SUPFAM" id="SSF55469">
    <property type="entry name" value="FMN-dependent nitroreductase-like"/>
    <property type="match status" value="1"/>
</dbReference>
<evidence type="ECO:0008006" key="3">
    <source>
        <dbReference type="Google" id="ProtNLM"/>
    </source>
</evidence>
<dbReference type="EMBL" id="JBELQC010000001">
    <property type="protein sequence ID" value="MFL9841687.1"/>
    <property type="molecule type" value="Genomic_DNA"/>
</dbReference>
<sequence length="323" mass="35099">MNSIDPIALVAEAALAPSVHNVQPARWRFGGSTVDLWEDLARRLPAGDPERRDAELSLGAAVEGMALALSARDLALEETGEVLAERMGDLIARRRFRIVPGARDPLQPHVRARQSHRGGFEPVTGRDREAALTLAGEDCTVVVDPQRIGSIAQQVDRSGHRFFRDPAFRAELRSWMRLRRDDPRWSRDGLNAEAMAMTRVEALGAGLVLGPLFRPLDAVGLAAPLTAEAAVIRGSAGILLFHRAADEPRFDSGRAFYRAWLRLEAAGLRGAVMAALADDREGAARVAELVPAGRTLVSALRIGRAPAGSGYRRARIKPRELLV</sequence>
<evidence type="ECO:0000313" key="1">
    <source>
        <dbReference type="EMBL" id="MFL9841687.1"/>
    </source>
</evidence>
<keyword evidence="2" id="KW-1185">Reference proteome</keyword>
<evidence type="ECO:0000313" key="2">
    <source>
        <dbReference type="Proteomes" id="UP001629244"/>
    </source>
</evidence>
<name>A0ABW8YQF2_9SPHN</name>
<dbReference type="RefSeq" id="WP_408078576.1">
    <property type="nucleotide sequence ID" value="NZ_JBELQC010000001.1"/>
</dbReference>
<dbReference type="Proteomes" id="UP001629244">
    <property type="component" value="Unassembled WGS sequence"/>
</dbReference>
<proteinExistence type="predicted"/>
<protein>
    <recommendedName>
        <fullName evidence="3">BioF2-like acetyltransferase domain-containing protein</fullName>
    </recommendedName>
</protein>
<dbReference type="InterPro" id="IPR000415">
    <property type="entry name" value="Nitroreductase-like"/>
</dbReference>